<evidence type="ECO:0000256" key="4">
    <source>
        <dbReference type="ARBA" id="ARBA00022927"/>
    </source>
</evidence>
<dbReference type="Proteomes" id="UP000235388">
    <property type="component" value="Unassembled WGS sequence"/>
</dbReference>
<feature type="compositionally biased region" description="Basic and acidic residues" evidence="5">
    <location>
        <begin position="175"/>
        <end position="192"/>
    </location>
</feature>
<organism evidence="7 8">
    <name type="scientific">Puccinia coronata f. sp. avenae</name>
    <dbReference type="NCBI Taxonomy" id="200324"/>
    <lineage>
        <taxon>Eukaryota</taxon>
        <taxon>Fungi</taxon>
        <taxon>Dikarya</taxon>
        <taxon>Basidiomycota</taxon>
        <taxon>Pucciniomycotina</taxon>
        <taxon>Pucciniomycetes</taxon>
        <taxon>Pucciniales</taxon>
        <taxon>Pucciniaceae</taxon>
        <taxon>Puccinia</taxon>
    </lineage>
</organism>
<dbReference type="GO" id="GO:0070939">
    <property type="term" value="C:Dsl1/NZR complex"/>
    <property type="evidence" value="ECO:0007669"/>
    <property type="project" value="TreeGrafter"/>
</dbReference>
<keyword evidence="8" id="KW-1185">Reference proteome</keyword>
<gene>
    <name evidence="7" type="ORF">PCANC_18837</name>
</gene>
<reference evidence="7 8" key="1">
    <citation type="submission" date="2017-11" db="EMBL/GenBank/DDBJ databases">
        <title>De novo assembly and phasing of dikaryotic genomes from two isolates of Puccinia coronata f. sp. avenae, the causal agent of oat crown rust.</title>
        <authorList>
            <person name="Miller M.E."/>
            <person name="Zhang Y."/>
            <person name="Omidvar V."/>
            <person name="Sperschneider J."/>
            <person name="Schwessinger B."/>
            <person name="Raley C."/>
            <person name="Palmer J.M."/>
            <person name="Garnica D."/>
            <person name="Upadhyaya N."/>
            <person name="Rathjen J."/>
            <person name="Taylor J.M."/>
            <person name="Park R.F."/>
            <person name="Dodds P.N."/>
            <person name="Hirsch C.D."/>
            <person name="Kianian S.F."/>
            <person name="Figueroa M."/>
        </authorList>
    </citation>
    <scope>NUCLEOTIDE SEQUENCE [LARGE SCALE GENOMIC DNA]</scope>
    <source>
        <strain evidence="7">12NC29</strain>
    </source>
</reference>
<dbReference type="Pfam" id="PF08314">
    <property type="entry name" value="Sec39"/>
    <property type="match status" value="1"/>
</dbReference>
<proteinExistence type="predicted"/>
<dbReference type="GO" id="GO:0015031">
    <property type="term" value="P:protein transport"/>
    <property type="evidence" value="ECO:0007669"/>
    <property type="project" value="UniProtKB-KW"/>
</dbReference>
<evidence type="ECO:0000313" key="8">
    <source>
        <dbReference type="Proteomes" id="UP000235388"/>
    </source>
</evidence>
<feature type="region of interest" description="Disordered" evidence="5">
    <location>
        <begin position="1003"/>
        <end position="1083"/>
    </location>
</feature>
<evidence type="ECO:0000256" key="2">
    <source>
        <dbReference type="ARBA" id="ARBA00022448"/>
    </source>
</evidence>
<evidence type="ECO:0000259" key="6">
    <source>
        <dbReference type="Pfam" id="PF08314"/>
    </source>
</evidence>
<dbReference type="AlphaFoldDB" id="A0A2N5U527"/>
<sequence>MENLQEAITRRDWVSAEAIADSLHIQPCFIHKHILKHQLSHGATLSLSSLETLLKTDPIWAARLIINFLQRQSLPSSSTTTYSYHEERQLKTFLRESTDLWLDQVSSSDLDVPLKHLLVESVDDFEDEKKIERVEQLMKENEEISEACSAKWFSTQAELRWKIYNEIYQLQESDERQDNLHENTKDGDRAADAEEETDEWGGLELDPIEDMGEDVDKLENNPSFLSFLRSDLDQVALSLASKLQLDRLRRLLQTQQIHLDSTSLFDSIPLYARPSNLDYGQDLIALLPRPSLIPQSSIPPKNVITAVFTRAQPRSLSTSELTEQQLTDWYLSRVEAIDHFTGCIDTAIEIIQHGAASGVSGLESLAEDLSLLAKLLYDAPHTSGADEYDWTLEEWSSKSPDEIVKAYLAGSSPSSLIKDIHRLVFPYLGVLESRRARASVPGAESTIPDSLRTWALSQSNRLPMLEALIKASSPTRKLPERPIKSNEDLARILVACLYTSSSIDEWECMGSMFECMPAFPDNIPSTEEFDSAAYLHGLFQGCAPRSSIWTQEGTHLVYAGLLQLDTGRLSSILDGLDDHLTTAEVLARWNVPIRLADLVLRFHGNKTAQEKLATRIARQEGGMEMESEEEWEVLLEAMVELSQPGRALDLLDKQEVTKLFFSGLLTSGKFKLAKSLFSSTTDDSLLDPSTLEELVIAASREYYDNAESGNLRTRDMKMAYDCLTVGPQTPNIKRERDFIEATSRLASFKIESQAGVLMTPIEFRLKANKLDLIARVLEVNRTAYQHQDMILDLVNKLGYTQDLLAQIQALSMIVNASMEHENLVVGTETCEKMMSILESLKKRPKQDSDTTQLRVEEASEVVWKTCERIGRYRELEACPRSLKGYQSKFMAYAIILCPADQIPRLLVECKEAEATEKWLPTDECNGRLGGSTRWDSMNRQGTKWGSMELEKSMSESNALPYRSGEAGHSHNTLPGGDLASRTLERAASLFPFKSKTLPPFGAHLRSRLNDSPRPIMHASSSSLGSSSGAAHSDTLHAPGTSKPAAAAAAAGGGDDDGAGDAAGRSRERDFSQPFSHLVDDPSDHASGFSVGVGTDRLTAALSNKFTSGVGWLIGANDEDLS</sequence>
<comment type="subcellular location">
    <subcellularLocation>
        <location evidence="1">Endoplasmic reticulum</location>
    </subcellularLocation>
</comment>
<keyword evidence="3" id="KW-0256">Endoplasmic reticulum</keyword>
<dbReference type="OrthoDB" id="27490at2759"/>
<keyword evidence="2" id="KW-0813">Transport</keyword>
<feature type="region of interest" description="Disordered" evidence="5">
    <location>
        <begin position="175"/>
        <end position="206"/>
    </location>
</feature>
<dbReference type="PANTHER" id="PTHR15922">
    <property type="entry name" value="NEUROBLASTOMA-AMPLIFIED SEQUENCE"/>
    <property type="match status" value="1"/>
</dbReference>
<comment type="caution">
    <text evidence="7">The sequence shown here is derived from an EMBL/GenBank/DDBJ whole genome shotgun (WGS) entry which is preliminary data.</text>
</comment>
<feature type="compositionally biased region" description="Low complexity" evidence="5">
    <location>
        <begin position="1017"/>
        <end position="1032"/>
    </location>
</feature>
<dbReference type="InterPro" id="IPR013244">
    <property type="entry name" value="Sec39_domain"/>
</dbReference>
<dbReference type="GO" id="GO:0006890">
    <property type="term" value="P:retrograde vesicle-mediated transport, Golgi to endoplasmic reticulum"/>
    <property type="evidence" value="ECO:0007669"/>
    <property type="project" value="InterPro"/>
</dbReference>
<evidence type="ECO:0000256" key="5">
    <source>
        <dbReference type="SAM" id="MobiDB-lite"/>
    </source>
</evidence>
<name>A0A2N5U527_9BASI</name>
<feature type="domain" description="Sec39" evidence="6">
    <location>
        <begin position="319"/>
        <end position="906"/>
    </location>
</feature>
<keyword evidence="4" id="KW-0653">Protein transport</keyword>
<dbReference type="GO" id="GO:0000149">
    <property type="term" value="F:SNARE binding"/>
    <property type="evidence" value="ECO:0007669"/>
    <property type="project" value="TreeGrafter"/>
</dbReference>
<evidence type="ECO:0000256" key="1">
    <source>
        <dbReference type="ARBA" id="ARBA00004240"/>
    </source>
</evidence>
<dbReference type="PANTHER" id="PTHR15922:SF2">
    <property type="entry name" value="NBAS SUBUNIT OF NRZ TETHERING COMPLEX"/>
    <property type="match status" value="1"/>
</dbReference>
<evidence type="ECO:0000256" key="3">
    <source>
        <dbReference type="ARBA" id="ARBA00022824"/>
    </source>
</evidence>
<dbReference type="EMBL" id="PGCJ01000314">
    <property type="protein sequence ID" value="PLW32820.1"/>
    <property type="molecule type" value="Genomic_DNA"/>
</dbReference>
<feature type="region of interest" description="Disordered" evidence="5">
    <location>
        <begin position="955"/>
        <end position="978"/>
    </location>
</feature>
<feature type="compositionally biased region" description="Acidic residues" evidence="5">
    <location>
        <begin position="193"/>
        <end position="206"/>
    </location>
</feature>
<dbReference type="STRING" id="200324.A0A2N5U527"/>
<accession>A0A2N5U527</accession>
<evidence type="ECO:0000313" key="7">
    <source>
        <dbReference type="EMBL" id="PLW32820.1"/>
    </source>
</evidence>
<protein>
    <recommendedName>
        <fullName evidence="6">Sec39 domain-containing protein</fullName>
    </recommendedName>
</protein>